<evidence type="ECO:0000256" key="4">
    <source>
        <dbReference type="ARBA" id="ARBA00022989"/>
    </source>
</evidence>
<dbReference type="GO" id="GO:0005886">
    <property type="term" value="C:plasma membrane"/>
    <property type="evidence" value="ECO:0007669"/>
    <property type="project" value="TreeGrafter"/>
</dbReference>
<name>A0AAE1I0P5_9NEOP</name>
<dbReference type="PANTHER" id="PTHR19282">
    <property type="entry name" value="TETRASPANIN"/>
    <property type="match status" value="1"/>
</dbReference>
<keyword evidence="8" id="KW-1185">Reference proteome</keyword>
<protein>
    <recommendedName>
        <fullName evidence="6">Tetraspanin</fullName>
    </recommendedName>
</protein>
<dbReference type="Gene3D" id="1.10.1450.10">
    <property type="entry name" value="Tetraspanin"/>
    <property type="match status" value="1"/>
</dbReference>
<comment type="subcellular location">
    <subcellularLocation>
        <location evidence="1 6">Membrane</location>
        <topology evidence="1 6">Multi-pass membrane protein</topology>
    </subcellularLocation>
</comment>
<dbReference type="PANTHER" id="PTHR19282:SF28">
    <property type="entry name" value="TETRASPANIN"/>
    <property type="match status" value="1"/>
</dbReference>
<dbReference type="InterPro" id="IPR018499">
    <property type="entry name" value="Tetraspanin/Peripherin"/>
</dbReference>
<dbReference type="CDD" id="cd03127">
    <property type="entry name" value="tetraspanin_LEL"/>
    <property type="match status" value="1"/>
</dbReference>
<comment type="caution">
    <text evidence="7">The sequence shown here is derived from an EMBL/GenBank/DDBJ whole genome shotgun (WGS) entry which is preliminary data.</text>
</comment>
<feature type="transmembrane region" description="Helical" evidence="6">
    <location>
        <begin position="16"/>
        <end position="39"/>
    </location>
</feature>
<dbReference type="PIRSF" id="PIRSF002419">
    <property type="entry name" value="Tetraspanin"/>
    <property type="match status" value="1"/>
</dbReference>
<evidence type="ECO:0000256" key="6">
    <source>
        <dbReference type="RuleBase" id="RU361218"/>
    </source>
</evidence>
<keyword evidence="4 6" id="KW-1133">Transmembrane helix</keyword>
<evidence type="ECO:0000313" key="8">
    <source>
        <dbReference type="Proteomes" id="UP001219518"/>
    </source>
</evidence>
<dbReference type="PRINTS" id="PR00259">
    <property type="entry name" value="TMFOUR"/>
</dbReference>
<dbReference type="AlphaFoldDB" id="A0AAE1I0P5"/>
<keyword evidence="5 6" id="KW-0472">Membrane</keyword>
<dbReference type="Proteomes" id="UP001219518">
    <property type="component" value="Unassembled WGS sequence"/>
</dbReference>
<feature type="transmembrane region" description="Helical" evidence="6">
    <location>
        <begin position="59"/>
        <end position="80"/>
    </location>
</feature>
<sequence>MTVADDLGIGMRCIKYLLVAFNFLFAISGLLLVLTAIMVAGPLSQLMPLLERSFLSPGILLGVAGGAVIVVSCFGIWGAIRQSTALVTLFSFLLSLLLLLELGAAISAFLMQNGLRHILTQNIFHAMKNYDSDPATRHAIDRLQYGLRCCGYDSPTNWKEIPGHETYVPMSCCFDFPEVNNGSYAQMCPVELVESVHLEGCVNQFSLFILRGSAFIASTAVVTAFTQFLGVLFACTLGRSIRQQKTLRELRRTQLRNNLINSYSPLDTKPMPPITITY</sequence>
<dbReference type="Pfam" id="PF00335">
    <property type="entry name" value="Tetraspanin"/>
    <property type="match status" value="1"/>
</dbReference>
<evidence type="ECO:0000256" key="2">
    <source>
        <dbReference type="ARBA" id="ARBA00006840"/>
    </source>
</evidence>
<reference evidence="7" key="1">
    <citation type="submission" date="2021-07" db="EMBL/GenBank/DDBJ databases">
        <authorList>
            <person name="Catto M.A."/>
            <person name="Jacobson A."/>
            <person name="Kennedy G."/>
            <person name="Labadie P."/>
            <person name="Hunt B.G."/>
            <person name="Srinivasan R."/>
        </authorList>
    </citation>
    <scope>NUCLEOTIDE SEQUENCE</scope>
    <source>
        <strain evidence="7">PL_HMW_Pooled</strain>
        <tissue evidence="7">Head</tissue>
    </source>
</reference>
<dbReference type="InterPro" id="IPR000301">
    <property type="entry name" value="Tetraspanin_animals"/>
</dbReference>
<evidence type="ECO:0000256" key="5">
    <source>
        <dbReference type="ARBA" id="ARBA00023136"/>
    </source>
</evidence>
<feature type="transmembrane region" description="Helical" evidence="6">
    <location>
        <begin position="87"/>
        <end position="110"/>
    </location>
</feature>
<evidence type="ECO:0000313" key="7">
    <source>
        <dbReference type="EMBL" id="KAK3931013.1"/>
    </source>
</evidence>
<reference evidence="7" key="2">
    <citation type="journal article" date="2023" name="BMC Genomics">
        <title>Pest status, molecular evolution, and epigenetic factors derived from the genome assembly of Frankliniella fusca, a thysanopteran phytovirus vector.</title>
        <authorList>
            <person name="Catto M.A."/>
            <person name="Labadie P.E."/>
            <person name="Jacobson A.L."/>
            <person name="Kennedy G.G."/>
            <person name="Srinivasan R."/>
            <person name="Hunt B.G."/>
        </authorList>
    </citation>
    <scope>NUCLEOTIDE SEQUENCE</scope>
    <source>
        <strain evidence="7">PL_HMW_Pooled</strain>
    </source>
</reference>
<dbReference type="EMBL" id="JAHWGI010001416">
    <property type="protein sequence ID" value="KAK3931013.1"/>
    <property type="molecule type" value="Genomic_DNA"/>
</dbReference>
<organism evidence="7 8">
    <name type="scientific">Frankliniella fusca</name>
    <dbReference type="NCBI Taxonomy" id="407009"/>
    <lineage>
        <taxon>Eukaryota</taxon>
        <taxon>Metazoa</taxon>
        <taxon>Ecdysozoa</taxon>
        <taxon>Arthropoda</taxon>
        <taxon>Hexapoda</taxon>
        <taxon>Insecta</taxon>
        <taxon>Pterygota</taxon>
        <taxon>Neoptera</taxon>
        <taxon>Paraneoptera</taxon>
        <taxon>Thysanoptera</taxon>
        <taxon>Terebrantia</taxon>
        <taxon>Thripoidea</taxon>
        <taxon>Thripidae</taxon>
        <taxon>Frankliniella</taxon>
    </lineage>
</organism>
<dbReference type="SUPFAM" id="SSF48652">
    <property type="entry name" value="Tetraspanin"/>
    <property type="match status" value="1"/>
</dbReference>
<keyword evidence="3 6" id="KW-0812">Transmembrane</keyword>
<gene>
    <name evidence="7" type="ORF">KUF71_024925</name>
</gene>
<comment type="similarity">
    <text evidence="2 6">Belongs to the tetraspanin (TM4SF) family.</text>
</comment>
<proteinExistence type="inferred from homology"/>
<dbReference type="InterPro" id="IPR008952">
    <property type="entry name" value="Tetraspanin_EC2_sf"/>
</dbReference>
<accession>A0AAE1I0P5</accession>
<feature type="transmembrane region" description="Helical" evidence="6">
    <location>
        <begin position="214"/>
        <end position="238"/>
    </location>
</feature>
<evidence type="ECO:0000256" key="1">
    <source>
        <dbReference type="ARBA" id="ARBA00004141"/>
    </source>
</evidence>
<evidence type="ECO:0000256" key="3">
    <source>
        <dbReference type="ARBA" id="ARBA00022692"/>
    </source>
</evidence>